<dbReference type="EMBL" id="JACHXS010000001">
    <property type="protein sequence ID" value="MBB3219671.1"/>
    <property type="molecule type" value="Genomic_DNA"/>
</dbReference>
<dbReference type="EMBL" id="CP040017">
    <property type="protein sequence ID" value="QCP09729.1"/>
    <property type="molecule type" value="Genomic_DNA"/>
</dbReference>
<gene>
    <name evidence="3" type="ORF">FCL38_04305</name>
    <name evidence="2" type="ORF">FHS02_000458</name>
</gene>
<name>A0A4P8HJ57_9BURK</name>
<organism evidence="2 5">
    <name type="scientific">Pseudoduganella umbonata</name>
    <dbReference type="NCBI Taxonomy" id="864828"/>
    <lineage>
        <taxon>Bacteria</taxon>
        <taxon>Pseudomonadati</taxon>
        <taxon>Pseudomonadota</taxon>
        <taxon>Betaproteobacteria</taxon>
        <taxon>Burkholderiales</taxon>
        <taxon>Oxalobacteraceae</taxon>
        <taxon>Telluria group</taxon>
        <taxon>Pseudoduganella</taxon>
    </lineage>
</organism>
<reference evidence="2 5" key="2">
    <citation type="submission" date="2020-08" db="EMBL/GenBank/DDBJ databases">
        <title>Genomic Encyclopedia of Type Strains, Phase III (KMG-III): the genomes of soil and plant-associated and newly described type strains.</title>
        <authorList>
            <person name="Whitman W."/>
        </authorList>
    </citation>
    <scope>NUCLEOTIDE SEQUENCE [LARGE SCALE GENOMIC DNA]</scope>
    <source>
        <strain evidence="2 5">CECT 7753</strain>
    </source>
</reference>
<dbReference type="OrthoDB" id="9774747at2"/>
<dbReference type="Proteomes" id="UP000584325">
    <property type="component" value="Unassembled WGS sequence"/>
</dbReference>
<evidence type="ECO:0000256" key="1">
    <source>
        <dbReference type="SAM" id="MobiDB-lite"/>
    </source>
</evidence>
<dbReference type="AlphaFoldDB" id="A0A4P8HJ57"/>
<evidence type="ECO:0000313" key="2">
    <source>
        <dbReference type="EMBL" id="MBB3219671.1"/>
    </source>
</evidence>
<sequence>MQPQPHLHDLQDADAASRPATPPSVLRALNAVQRRLEQIGHTPAHGDPADLRATARDLLHALDLSADVALACVLRNQVAGSYAMRHSIETAVVAALVGRRLHMRPAYLLSLVSAALALHATGRHGADDGAPPVEAALRCTGGAEPDWFACLLLDHAPAAEATADLGTASHLLRMADRYCAGISPRNYRRALLPDDALARVIEGSPDPELSAAFREEIGAYPPGAVVRLASGEWGIVAHRDGGIPVVFCLRDTAGRTFTVPLPRRVGEEGCAIAAALGDDDSELPVSMKQVWGPLASL</sequence>
<reference evidence="3 4" key="1">
    <citation type="submission" date="2019-05" db="EMBL/GenBank/DDBJ databases">
        <title>Draft Genome Sequences of Six Type Strains of the Genus Massilia.</title>
        <authorList>
            <person name="Miess H."/>
            <person name="Frediansyhah A."/>
            <person name="Gross H."/>
        </authorList>
    </citation>
    <scope>NUCLEOTIDE SEQUENCE [LARGE SCALE GENOMIC DNA]</scope>
    <source>
        <strain evidence="3 4">DSMZ 26121</strain>
    </source>
</reference>
<accession>A0A4P8HJ57</accession>
<dbReference type="RefSeq" id="WP_137312616.1">
    <property type="nucleotide sequence ID" value="NZ_CP040017.1"/>
</dbReference>
<evidence type="ECO:0000313" key="5">
    <source>
        <dbReference type="Proteomes" id="UP000584325"/>
    </source>
</evidence>
<feature type="region of interest" description="Disordered" evidence="1">
    <location>
        <begin position="1"/>
        <end position="22"/>
    </location>
</feature>
<evidence type="ECO:0000313" key="4">
    <source>
        <dbReference type="Proteomes" id="UP000298763"/>
    </source>
</evidence>
<feature type="compositionally biased region" description="Basic and acidic residues" evidence="1">
    <location>
        <begin position="1"/>
        <end position="11"/>
    </location>
</feature>
<dbReference type="Proteomes" id="UP000298763">
    <property type="component" value="Chromosome"/>
</dbReference>
<keyword evidence="4" id="KW-1185">Reference proteome</keyword>
<protein>
    <submittedName>
        <fullName evidence="3">Metal-dependent phosphohydrolase</fullName>
    </submittedName>
</protein>
<proteinExistence type="predicted"/>
<evidence type="ECO:0000313" key="3">
    <source>
        <dbReference type="EMBL" id="QCP09729.1"/>
    </source>
</evidence>